<sequence>MFKLDARLRNDTFPVGDLPLCSVLLMNDAQFPWVILVPRRAEVYDLIDLSDEDRRVFQQESDQLSQVLRKLFSPHKLNVAALGNVVAQLHVHHIARFTDDCAWPHPVWGRQPAQAYTQSQADKHLAALKAALEL</sequence>
<accession>A0A918JDP6</accession>
<dbReference type="RefSeq" id="WP_189403569.1">
    <property type="nucleotide sequence ID" value="NZ_BMXP01000001.1"/>
</dbReference>
<dbReference type="Gene3D" id="3.30.428.10">
    <property type="entry name" value="HIT-like"/>
    <property type="match status" value="1"/>
</dbReference>
<proteinExistence type="predicted"/>
<evidence type="ECO:0000259" key="2">
    <source>
        <dbReference type="PROSITE" id="PS51084"/>
    </source>
</evidence>
<feature type="domain" description="HIT" evidence="2">
    <location>
        <begin position="34"/>
        <end position="103"/>
    </location>
</feature>
<reference evidence="3" key="1">
    <citation type="journal article" date="2014" name="Int. J. Syst. Evol. Microbiol.">
        <title>Complete genome sequence of Corynebacterium casei LMG S-19264T (=DSM 44701T), isolated from a smear-ripened cheese.</title>
        <authorList>
            <consortium name="US DOE Joint Genome Institute (JGI-PGF)"/>
            <person name="Walter F."/>
            <person name="Albersmeier A."/>
            <person name="Kalinowski J."/>
            <person name="Ruckert C."/>
        </authorList>
    </citation>
    <scope>NUCLEOTIDE SEQUENCE</scope>
    <source>
        <strain evidence="3">KCTC 22164</strain>
    </source>
</reference>
<dbReference type="PIRSF" id="PIRSF000714">
    <property type="entry name" value="HIT"/>
    <property type="match status" value="1"/>
</dbReference>
<evidence type="ECO:0000256" key="1">
    <source>
        <dbReference type="PROSITE-ProRule" id="PRU00464"/>
    </source>
</evidence>
<dbReference type="EMBL" id="BMXP01000001">
    <property type="protein sequence ID" value="GGW76117.1"/>
    <property type="molecule type" value="Genomic_DNA"/>
</dbReference>
<keyword evidence="4" id="KW-1185">Reference proteome</keyword>
<dbReference type="GO" id="GO:0003824">
    <property type="term" value="F:catalytic activity"/>
    <property type="evidence" value="ECO:0007669"/>
    <property type="project" value="InterPro"/>
</dbReference>
<dbReference type="AlphaFoldDB" id="A0A918JDP6"/>
<organism evidence="3 4">
    <name type="scientific">Alteromonas halophila</name>
    <dbReference type="NCBI Taxonomy" id="516698"/>
    <lineage>
        <taxon>Bacteria</taxon>
        <taxon>Pseudomonadati</taxon>
        <taxon>Pseudomonadota</taxon>
        <taxon>Gammaproteobacteria</taxon>
        <taxon>Alteromonadales</taxon>
        <taxon>Alteromonadaceae</taxon>
        <taxon>Alteromonas/Salinimonas group</taxon>
        <taxon>Alteromonas</taxon>
    </lineage>
</organism>
<evidence type="ECO:0000313" key="3">
    <source>
        <dbReference type="EMBL" id="GGW76117.1"/>
    </source>
</evidence>
<dbReference type="SUPFAM" id="SSF54197">
    <property type="entry name" value="HIT-like"/>
    <property type="match status" value="1"/>
</dbReference>
<name>A0A918JDP6_9ALTE</name>
<comment type="caution">
    <text evidence="1">Lacks conserved residue(s) required for the propagation of feature annotation.</text>
</comment>
<reference evidence="3" key="2">
    <citation type="submission" date="2020-09" db="EMBL/GenBank/DDBJ databases">
        <authorList>
            <person name="Sun Q."/>
            <person name="Kim S."/>
        </authorList>
    </citation>
    <scope>NUCLEOTIDE SEQUENCE</scope>
    <source>
        <strain evidence="3">KCTC 22164</strain>
    </source>
</reference>
<protein>
    <submittedName>
        <fullName evidence="3">Histidine triad (HIT) protein</fullName>
    </submittedName>
</protein>
<dbReference type="InterPro" id="IPR011146">
    <property type="entry name" value="HIT-like"/>
</dbReference>
<dbReference type="Proteomes" id="UP000631300">
    <property type="component" value="Unassembled WGS sequence"/>
</dbReference>
<dbReference type="InterPro" id="IPR026026">
    <property type="entry name" value="HIT_Hint"/>
</dbReference>
<evidence type="ECO:0000313" key="4">
    <source>
        <dbReference type="Proteomes" id="UP000631300"/>
    </source>
</evidence>
<dbReference type="InterPro" id="IPR036265">
    <property type="entry name" value="HIT-like_sf"/>
</dbReference>
<dbReference type="PROSITE" id="PS51084">
    <property type="entry name" value="HIT_2"/>
    <property type="match status" value="1"/>
</dbReference>
<comment type="caution">
    <text evidence="3">The sequence shown here is derived from an EMBL/GenBank/DDBJ whole genome shotgun (WGS) entry which is preliminary data.</text>
</comment>
<gene>
    <name evidence="3" type="ORF">GCM10007391_05750</name>
</gene>
<dbReference type="Pfam" id="PF01230">
    <property type="entry name" value="HIT"/>
    <property type="match status" value="1"/>
</dbReference>